<dbReference type="InterPro" id="IPR000917">
    <property type="entry name" value="Sulfatase_N"/>
</dbReference>
<accession>A0A0F9EGT0</accession>
<gene>
    <name evidence="4" type="ORF">LCGC14_2154610</name>
</gene>
<feature type="non-terminal residue" evidence="4">
    <location>
        <position position="587"/>
    </location>
</feature>
<protein>
    <recommendedName>
        <fullName evidence="3">Sulfatase N-terminal domain-containing protein</fullName>
    </recommendedName>
</protein>
<dbReference type="PROSITE" id="PS51257">
    <property type="entry name" value="PROKAR_LIPOPROTEIN"/>
    <property type="match status" value="1"/>
</dbReference>
<comment type="similarity">
    <text evidence="1">Belongs to the sulfatase family.</text>
</comment>
<dbReference type="PANTHER" id="PTHR42693:SF53">
    <property type="entry name" value="ENDO-4-O-SULFATASE"/>
    <property type="match status" value="1"/>
</dbReference>
<dbReference type="CDD" id="cd16027">
    <property type="entry name" value="SGSH"/>
    <property type="match status" value="1"/>
</dbReference>
<feature type="domain" description="Sulfatase N-terminal" evidence="3">
    <location>
        <begin position="29"/>
        <end position="303"/>
    </location>
</feature>
<evidence type="ECO:0000256" key="1">
    <source>
        <dbReference type="ARBA" id="ARBA00008779"/>
    </source>
</evidence>
<sequence>MYTKRFVKPLLVLLIFSGCLLNGYAQDNPNIIWIFAEDPSPWIGCYGDHINEAATPNIDAIGNAGVIFKRAFVPAPVCSACRSAMMVGQSAIRFGGHEHRSSRRPPDTQIYLPDGYKLLPQIMKENGYTTFNNGKTDYNFIWDPKAVYSTTTNSKTDFTELKDKQPFFGQIQTRGGKSNTNKLDSGRKVNPKDVTVPADYPDNQIYKELVAQHYDAIRTDDDLIGSILKGLKDAGLDKNTIVVYFSDHGANHLLRHKQMTTEGGLHVPFVIMGPEQFVPKKQVRNDLVNMIDLTASTLAWAGINQPDWYEGQNLFADSFQERNYVGAQKDRLDHTIDRVRTIRTDKFRYVRNYKLDRILLQPQYRDNKDYTKNLHELYETGQLSATHKEIYFGERQAEELYDVSVDPEMVFNLVNDPAYKRELKRHRKLLSEWMEKGDKGIEEEEIASLKVHGEDKPYGEGVNIEYEEYRVDSDGDGLSDKWEILNNRDPEDGLTTFAFDCGGWQTEGWSSKDIKSNLAGYLGFLDFELNRERGAITRDGLKVIASDKDVSLEVKLRATKDIQFAFSANDREVGSAKVIGGEGFKAV</sequence>
<organism evidence="4">
    <name type="scientific">marine sediment metagenome</name>
    <dbReference type="NCBI Taxonomy" id="412755"/>
    <lineage>
        <taxon>unclassified sequences</taxon>
        <taxon>metagenomes</taxon>
        <taxon>ecological metagenomes</taxon>
    </lineage>
</organism>
<comment type="caution">
    <text evidence="4">The sequence shown here is derived from an EMBL/GenBank/DDBJ whole genome shotgun (WGS) entry which is preliminary data.</text>
</comment>
<dbReference type="GO" id="GO:0004065">
    <property type="term" value="F:arylsulfatase activity"/>
    <property type="evidence" value="ECO:0007669"/>
    <property type="project" value="TreeGrafter"/>
</dbReference>
<evidence type="ECO:0000259" key="3">
    <source>
        <dbReference type="Pfam" id="PF00884"/>
    </source>
</evidence>
<reference evidence="4" key="1">
    <citation type="journal article" date="2015" name="Nature">
        <title>Complex archaea that bridge the gap between prokaryotes and eukaryotes.</title>
        <authorList>
            <person name="Spang A."/>
            <person name="Saw J.H."/>
            <person name="Jorgensen S.L."/>
            <person name="Zaremba-Niedzwiedzka K."/>
            <person name="Martijn J."/>
            <person name="Lind A.E."/>
            <person name="van Eijk R."/>
            <person name="Schleper C."/>
            <person name="Guy L."/>
            <person name="Ettema T.J."/>
        </authorList>
    </citation>
    <scope>NUCLEOTIDE SEQUENCE</scope>
</reference>
<dbReference type="Gene3D" id="3.40.720.10">
    <property type="entry name" value="Alkaline Phosphatase, subunit A"/>
    <property type="match status" value="1"/>
</dbReference>
<dbReference type="EMBL" id="LAZR01027517">
    <property type="protein sequence ID" value="KKL65476.1"/>
    <property type="molecule type" value="Genomic_DNA"/>
</dbReference>
<dbReference type="InterPro" id="IPR050738">
    <property type="entry name" value="Sulfatase"/>
</dbReference>
<keyword evidence="2" id="KW-0378">Hydrolase</keyword>
<dbReference type="SUPFAM" id="SSF53649">
    <property type="entry name" value="Alkaline phosphatase-like"/>
    <property type="match status" value="1"/>
</dbReference>
<name>A0A0F9EGT0_9ZZZZ</name>
<dbReference type="InterPro" id="IPR017850">
    <property type="entry name" value="Alkaline_phosphatase_core_sf"/>
</dbReference>
<dbReference type="Pfam" id="PF00884">
    <property type="entry name" value="Sulfatase"/>
    <property type="match status" value="1"/>
</dbReference>
<dbReference type="PANTHER" id="PTHR42693">
    <property type="entry name" value="ARYLSULFATASE FAMILY MEMBER"/>
    <property type="match status" value="1"/>
</dbReference>
<proteinExistence type="inferred from homology"/>
<evidence type="ECO:0000256" key="2">
    <source>
        <dbReference type="ARBA" id="ARBA00022801"/>
    </source>
</evidence>
<evidence type="ECO:0000313" key="4">
    <source>
        <dbReference type="EMBL" id="KKL65476.1"/>
    </source>
</evidence>
<dbReference type="AlphaFoldDB" id="A0A0F9EGT0"/>